<organism evidence="1 2">
    <name type="scientific">Sarcoptes scabiei</name>
    <name type="common">Itch mite</name>
    <name type="synonym">Acarus scabiei</name>
    <dbReference type="NCBI Taxonomy" id="52283"/>
    <lineage>
        <taxon>Eukaryota</taxon>
        <taxon>Metazoa</taxon>
        <taxon>Ecdysozoa</taxon>
        <taxon>Arthropoda</taxon>
        <taxon>Chelicerata</taxon>
        <taxon>Arachnida</taxon>
        <taxon>Acari</taxon>
        <taxon>Acariformes</taxon>
        <taxon>Sarcoptiformes</taxon>
        <taxon>Astigmata</taxon>
        <taxon>Psoroptidia</taxon>
        <taxon>Sarcoptoidea</taxon>
        <taxon>Sarcoptidae</taxon>
        <taxon>Sarcoptinae</taxon>
        <taxon>Sarcoptes</taxon>
    </lineage>
</organism>
<comment type="caution">
    <text evidence="1">The sequence shown here is derived from an EMBL/GenBank/DDBJ whole genome shotgun (WGS) entry which is preliminary data.</text>
</comment>
<name>A0A132AD35_SARSC</name>
<proteinExistence type="predicted"/>
<dbReference type="VEuPathDB" id="VectorBase:SSCA000573"/>
<reference evidence="1 2" key="1">
    <citation type="journal article" date="2015" name="Parasit. Vectors">
        <title>Draft genome of the scabies mite.</title>
        <authorList>
            <person name="Rider S.D.Jr."/>
            <person name="Morgan M.S."/>
            <person name="Arlian L.G."/>
        </authorList>
    </citation>
    <scope>NUCLEOTIDE SEQUENCE [LARGE SCALE GENOMIC DNA]</scope>
    <source>
        <strain evidence="1">Arlian Lab</strain>
    </source>
</reference>
<accession>A0A132AD35</accession>
<sequence>MPVSLSNVDLPNEEHVRHREPNTWAYLSYNSSQTSTSISKLLGRGTLVIGEESNYMAMNFIFIQL</sequence>
<evidence type="ECO:0000313" key="1">
    <source>
        <dbReference type="EMBL" id="KPM08495.1"/>
    </source>
</evidence>
<dbReference type="AlphaFoldDB" id="A0A132AD35"/>
<protein>
    <submittedName>
        <fullName evidence="1">Uncharacterized protein</fullName>
    </submittedName>
</protein>
<evidence type="ECO:0000313" key="2">
    <source>
        <dbReference type="Proteomes" id="UP000616769"/>
    </source>
</evidence>
<dbReference type="EMBL" id="JXLN01012453">
    <property type="protein sequence ID" value="KPM08495.1"/>
    <property type="molecule type" value="Genomic_DNA"/>
</dbReference>
<dbReference type="Proteomes" id="UP000616769">
    <property type="component" value="Unassembled WGS sequence"/>
</dbReference>
<gene>
    <name evidence="1" type="ORF">QR98_0070160</name>
</gene>